<dbReference type="InterPro" id="IPR020825">
    <property type="entry name" value="Phe-tRNA_synthase-like_B3/B4"/>
</dbReference>
<dbReference type="PANTHER" id="PTHR39209:SF2">
    <property type="entry name" value="CYTOPLASMIC PROTEIN"/>
    <property type="match status" value="1"/>
</dbReference>
<dbReference type="Gene3D" id="3.50.40.10">
    <property type="entry name" value="Phenylalanyl-trna Synthetase, Chain B, domain 3"/>
    <property type="match status" value="1"/>
</dbReference>
<reference evidence="3" key="1">
    <citation type="journal article" date="2019" name="Int. J. Syst. Evol. Microbiol.">
        <title>The Global Catalogue of Microorganisms (GCM) 10K type strain sequencing project: providing services to taxonomists for standard genome sequencing and annotation.</title>
        <authorList>
            <consortium name="The Broad Institute Genomics Platform"/>
            <consortium name="The Broad Institute Genome Sequencing Center for Infectious Disease"/>
            <person name="Wu L."/>
            <person name="Ma J."/>
        </authorList>
    </citation>
    <scope>NUCLEOTIDE SEQUENCE [LARGE SCALE GENOMIC DNA]</scope>
    <source>
        <strain evidence="3">JCM 18303</strain>
    </source>
</reference>
<dbReference type="InterPro" id="IPR005146">
    <property type="entry name" value="B3/B4_tRNA-bd"/>
</dbReference>
<organism evidence="2 3">
    <name type="scientific">Pseudonocardia eucalypti</name>
    <dbReference type="NCBI Taxonomy" id="648755"/>
    <lineage>
        <taxon>Bacteria</taxon>
        <taxon>Bacillati</taxon>
        <taxon>Actinomycetota</taxon>
        <taxon>Actinomycetes</taxon>
        <taxon>Pseudonocardiales</taxon>
        <taxon>Pseudonocardiaceae</taxon>
        <taxon>Pseudonocardia</taxon>
    </lineage>
</organism>
<gene>
    <name evidence="2" type="ORF">GCM10023321_31690</name>
</gene>
<protein>
    <submittedName>
        <fullName evidence="2">B3/4 domain-containing protein</fullName>
    </submittedName>
</protein>
<dbReference type="EMBL" id="BAABJP010000010">
    <property type="protein sequence ID" value="GAA5156257.1"/>
    <property type="molecule type" value="Genomic_DNA"/>
</dbReference>
<keyword evidence="3" id="KW-1185">Reference proteome</keyword>
<dbReference type="SMART" id="SM00873">
    <property type="entry name" value="B3_4"/>
    <property type="match status" value="1"/>
</dbReference>
<name>A0ABP9Q7F9_9PSEU</name>
<evidence type="ECO:0000313" key="2">
    <source>
        <dbReference type="EMBL" id="GAA5156257.1"/>
    </source>
</evidence>
<feature type="domain" description="B3/B4 tRNA-binding" evidence="1">
    <location>
        <begin position="74"/>
        <end position="221"/>
    </location>
</feature>
<proteinExistence type="predicted"/>
<comment type="caution">
    <text evidence="2">The sequence shown here is derived from an EMBL/GenBank/DDBJ whole genome shotgun (WGS) entry which is preliminary data.</text>
</comment>
<dbReference type="Pfam" id="PF03483">
    <property type="entry name" value="B3_4"/>
    <property type="match status" value="1"/>
</dbReference>
<dbReference type="SUPFAM" id="SSF56037">
    <property type="entry name" value="PheT/TilS domain"/>
    <property type="match status" value="1"/>
</dbReference>
<evidence type="ECO:0000313" key="3">
    <source>
        <dbReference type="Proteomes" id="UP001428817"/>
    </source>
</evidence>
<dbReference type="PANTHER" id="PTHR39209">
    <property type="match status" value="1"/>
</dbReference>
<evidence type="ECO:0000259" key="1">
    <source>
        <dbReference type="SMART" id="SM00873"/>
    </source>
</evidence>
<dbReference type="Proteomes" id="UP001428817">
    <property type="component" value="Unassembled WGS sequence"/>
</dbReference>
<sequence>MNHVTVELQSWLSAASIDGGVRALRPDYRALLVLADDLEPGPSDAVSERMLAAAEERARELFRQAPVLEHPHVLAWREAFRDFGAKPRRTRPSMEALLRRLDEGLPRINRLADAYNAISIAHVVPIGGEDVSAYRGPLRLVRATGGETFDTVAGGEPALENPEPGEVVWRDNDGVTCRRWNWRQCTRTRLTEQTTKAVFLLDALSPMTDTALRAAANELMVDLRTLSPQARFTTRLLP</sequence>
<accession>A0ABP9Q7F9</accession>